<dbReference type="InterPro" id="IPR051549">
    <property type="entry name" value="PEP_Utilizing_Enz"/>
</dbReference>
<dbReference type="Gene3D" id="3.30.470.20">
    <property type="entry name" value="ATP-grasp fold, B domain"/>
    <property type="match status" value="2"/>
</dbReference>
<reference evidence="3 4" key="1">
    <citation type="submission" date="2016-10" db="EMBL/GenBank/DDBJ databases">
        <authorList>
            <person name="de Groot N.N."/>
        </authorList>
    </citation>
    <scope>NUCLEOTIDE SEQUENCE [LARGE SCALE GENOMIC DNA]</scope>
    <source>
        <strain evidence="3 4">CGMCC 1.9159</strain>
    </source>
</reference>
<dbReference type="SUPFAM" id="SSF56059">
    <property type="entry name" value="Glutathione synthetase ATP-binding domain-like"/>
    <property type="match status" value="1"/>
</dbReference>
<sequence length="842" mass="90411">MSIGLADAGGKGANLLRLRSAGFPVPDFVIVPTDEYRAFVAEYGLAATIEGALRSDPGRASEAIRAAFRQPVPSAQRDRLLALVRPLLDGRVAVRSSATAEDLPGASFAGQQDTFLDVVGEEAVLGAVVECWSSLWTERTISYRDRNRIDHDAVALAVVVQEMVPAEASGVLFTADPLTGRRDVTVVDAVAGLGERLVSGAVVPDHFEIDASGSVVRRAPAGATPVLGDLVLRELAALGRRIESAMGGPQDVEFTVVADRLQVVQSRPVTTLYPLPVPSPRDAVWASVGAFQGMLEPITPLGRDVLQAAIGGAPPVFAAPALDHRDNHYLAAAGERLWVRIDPVLRTRIAGRLPGPIKGVDPNAAAVVAQLVESGEYRPRRANTLGLVRYLLPFVVRLLPGVLRGLRRPAAARRHVNERGRWLIDGLERRARDADGRGTPELRLAARVRAVHWFAEHAFTTMLPAFGPIMGPGIGMILVLRHLAARTGLPDADALALTGLRSLPGNVTTEMDLALWDVAKRIRANAEAREALGDPEASAARFAAGELPAVAQQGLRDFLDRYGMRGVAEIDLGVPRWRERPEEVIRTLAAYLTLEPGQAPDVLHEQGEREARAALRRLERASSPPAGRLIRFLGSRVRGLFGARETPKFVLVQCLGFLREALLRTGEDLVERGRLERAEDVFLLHLEELRDAFTLQGLAERVDERRSLRALEERRSRVPVIMVGDGRTFYDAGVPGDGDLAGLGVSPGIVEGRARVVEHPGSSALEPGEILVCRGTDPAWTPLFLTAAGLVTEVGGLMTHGSVVAREYGLPAVVGVANATEALAPGQRIRIDGTTGAITFLD</sequence>
<dbReference type="PANTHER" id="PTHR43615:SF1">
    <property type="entry name" value="PPDK_N DOMAIN-CONTAINING PROTEIN"/>
    <property type="match status" value="1"/>
</dbReference>
<dbReference type="EMBL" id="FNGP01000002">
    <property type="protein sequence ID" value="SDL36282.1"/>
    <property type="molecule type" value="Genomic_DNA"/>
</dbReference>
<dbReference type="InterPro" id="IPR013815">
    <property type="entry name" value="ATP_grasp_subdomain_1"/>
</dbReference>
<evidence type="ECO:0000259" key="2">
    <source>
        <dbReference type="Pfam" id="PF01326"/>
    </source>
</evidence>
<dbReference type="InterPro" id="IPR036637">
    <property type="entry name" value="Phosphohistidine_dom_sf"/>
</dbReference>
<dbReference type="RefSeq" id="WP_093249950.1">
    <property type="nucleotide sequence ID" value="NZ_FNGP01000002.1"/>
</dbReference>
<dbReference type="STRING" id="686624.SAMN04488242_1220"/>
<name>A0A1G9JG64_9ACTN</name>
<protein>
    <submittedName>
        <fullName evidence="3">Pyruvate, water dikinase</fullName>
    </submittedName>
</protein>
<dbReference type="Gene3D" id="3.50.30.10">
    <property type="entry name" value="Phosphohistidine domain"/>
    <property type="match status" value="1"/>
</dbReference>
<keyword evidence="3" id="KW-0808">Transferase</keyword>
<organism evidence="3 4">
    <name type="scientific">Tessaracoccus oleiagri</name>
    <dbReference type="NCBI Taxonomy" id="686624"/>
    <lineage>
        <taxon>Bacteria</taxon>
        <taxon>Bacillati</taxon>
        <taxon>Actinomycetota</taxon>
        <taxon>Actinomycetes</taxon>
        <taxon>Propionibacteriales</taxon>
        <taxon>Propionibacteriaceae</taxon>
        <taxon>Tessaracoccus</taxon>
    </lineage>
</organism>
<dbReference type="Pfam" id="PF01326">
    <property type="entry name" value="PPDK_N"/>
    <property type="match status" value="1"/>
</dbReference>
<feature type="domain" description="PEP-utilising enzyme mobile" evidence="1">
    <location>
        <begin position="766"/>
        <end position="836"/>
    </location>
</feature>
<dbReference type="SUPFAM" id="SSF52009">
    <property type="entry name" value="Phosphohistidine domain"/>
    <property type="match status" value="1"/>
</dbReference>
<evidence type="ECO:0000313" key="4">
    <source>
        <dbReference type="Proteomes" id="UP000199475"/>
    </source>
</evidence>
<gene>
    <name evidence="3" type="ORF">SAMN04488242_1220</name>
</gene>
<dbReference type="GO" id="GO:0005524">
    <property type="term" value="F:ATP binding"/>
    <property type="evidence" value="ECO:0007669"/>
    <property type="project" value="InterPro"/>
</dbReference>
<feature type="domain" description="Pyruvate phosphate dikinase AMP/ATP-binding" evidence="2">
    <location>
        <begin position="8"/>
        <end position="216"/>
    </location>
</feature>
<evidence type="ECO:0000313" key="3">
    <source>
        <dbReference type="EMBL" id="SDL36282.1"/>
    </source>
</evidence>
<dbReference type="GO" id="GO:0016301">
    <property type="term" value="F:kinase activity"/>
    <property type="evidence" value="ECO:0007669"/>
    <property type="project" value="UniProtKB-KW"/>
</dbReference>
<dbReference type="InterPro" id="IPR002192">
    <property type="entry name" value="PPDK_AMP/ATP-bd"/>
</dbReference>
<dbReference type="PANTHER" id="PTHR43615">
    <property type="entry name" value="PHOSPHOENOLPYRUVATE SYNTHASE-RELATED"/>
    <property type="match status" value="1"/>
</dbReference>
<keyword evidence="4" id="KW-1185">Reference proteome</keyword>
<dbReference type="Proteomes" id="UP000199475">
    <property type="component" value="Unassembled WGS sequence"/>
</dbReference>
<dbReference type="Gene3D" id="3.30.1490.20">
    <property type="entry name" value="ATP-grasp fold, A domain"/>
    <property type="match status" value="1"/>
</dbReference>
<proteinExistence type="predicted"/>
<keyword evidence="3" id="KW-0418">Kinase</keyword>
<dbReference type="InterPro" id="IPR008279">
    <property type="entry name" value="PEP-util_enz_mobile_dom"/>
</dbReference>
<dbReference type="AlphaFoldDB" id="A0A1G9JG64"/>
<dbReference type="Pfam" id="PF00391">
    <property type="entry name" value="PEP-utilizers"/>
    <property type="match status" value="1"/>
</dbReference>
<accession>A0A1G9JG64</accession>
<keyword evidence="3" id="KW-0670">Pyruvate</keyword>
<evidence type="ECO:0000259" key="1">
    <source>
        <dbReference type="Pfam" id="PF00391"/>
    </source>
</evidence>
<dbReference type="OrthoDB" id="9765468at2"/>